<feature type="non-terminal residue" evidence="2">
    <location>
        <position position="236"/>
    </location>
</feature>
<reference evidence="2" key="1">
    <citation type="submission" date="2020-02" db="EMBL/GenBank/DDBJ databases">
        <authorList>
            <person name="Meier V. D."/>
        </authorList>
    </citation>
    <scope>NUCLEOTIDE SEQUENCE</scope>
    <source>
        <strain evidence="2">AVDCRST_MAG65</strain>
    </source>
</reference>
<feature type="compositionally biased region" description="Basic and acidic residues" evidence="1">
    <location>
        <begin position="97"/>
        <end position="106"/>
    </location>
</feature>
<feature type="compositionally biased region" description="Basic residues" evidence="1">
    <location>
        <begin position="19"/>
        <end position="29"/>
    </location>
</feature>
<feature type="compositionally biased region" description="Basic and acidic residues" evidence="1">
    <location>
        <begin position="212"/>
        <end position="227"/>
    </location>
</feature>
<organism evidence="2">
    <name type="scientific">uncultured Solirubrobacteraceae bacterium</name>
    <dbReference type="NCBI Taxonomy" id="1162706"/>
    <lineage>
        <taxon>Bacteria</taxon>
        <taxon>Bacillati</taxon>
        <taxon>Actinomycetota</taxon>
        <taxon>Thermoleophilia</taxon>
        <taxon>Solirubrobacterales</taxon>
        <taxon>Solirubrobacteraceae</taxon>
        <taxon>environmental samples</taxon>
    </lineage>
</organism>
<keyword evidence="2" id="KW-0067">ATP-binding</keyword>
<accession>A0A6J4S086</accession>
<feature type="compositionally biased region" description="Basic residues" evidence="1">
    <location>
        <begin position="107"/>
        <end position="128"/>
    </location>
</feature>
<proteinExistence type="predicted"/>
<dbReference type="AlphaFoldDB" id="A0A6J4S086"/>
<name>A0A6J4S086_9ACTN</name>
<feature type="region of interest" description="Disordered" evidence="1">
    <location>
        <begin position="1"/>
        <end position="236"/>
    </location>
</feature>
<evidence type="ECO:0000256" key="1">
    <source>
        <dbReference type="SAM" id="MobiDB-lite"/>
    </source>
</evidence>
<feature type="compositionally biased region" description="Basic and acidic residues" evidence="1">
    <location>
        <begin position="71"/>
        <end position="86"/>
    </location>
</feature>
<feature type="compositionally biased region" description="Basic residues" evidence="1">
    <location>
        <begin position="194"/>
        <end position="206"/>
    </location>
</feature>
<feature type="compositionally biased region" description="Low complexity" evidence="1">
    <location>
        <begin position="129"/>
        <end position="142"/>
    </location>
</feature>
<gene>
    <name evidence="2" type="ORF">AVDCRST_MAG65-1737</name>
</gene>
<dbReference type="EMBL" id="CADCVL010000310">
    <property type="protein sequence ID" value="CAA9486089.1"/>
    <property type="molecule type" value="Genomic_DNA"/>
</dbReference>
<keyword evidence="2" id="KW-0547">Nucleotide-binding</keyword>
<evidence type="ECO:0000313" key="2">
    <source>
        <dbReference type="EMBL" id="CAA9486089.1"/>
    </source>
</evidence>
<feature type="compositionally biased region" description="Basic residues" evidence="1">
    <location>
        <begin position="1"/>
        <end position="12"/>
    </location>
</feature>
<sequence length="236" mass="26648">GPRDRAHLRRGRCAGPRAARGRRGVRARLVHRDHGTVGLGQVDSDARPRRPRRPDRRLGGDRRHPARWPVRPRDDAGATRPDRLRLPELQPAAGPQRRGEHPAAGDHRRRAPRFRVARDAARHRRPRGPAHAPPVGALGRPAAARRGRAGADQPARRRLRRRADRQPRLELGSGGALAAAARGRRVRPDDRDGHPRRRRGRRRRPRPVPGRWPDRRHGGAPLDRADPRPPQGLRRL</sequence>
<protein>
    <submittedName>
        <fullName evidence="2">ABC transporter, ATP-binding protein</fullName>
    </submittedName>
</protein>
<feature type="non-terminal residue" evidence="2">
    <location>
        <position position="1"/>
    </location>
</feature>
<dbReference type="GO" id="GO:0005524">
    <property type="term" value="F:ATP binding"/>
    <property type="evidence" value="ECO:0007669"/>
    <property type="project" value="UniProtKB-KW"/>
</dbReference>